<name>A0A8H7ML05_9PLEO</name>
<dbReference type="Gene3D" id="1.50.10.10">
    <property type="match status" value="1"/>
</dbReference>
<reference evidence="4" key="2">
    <citation type="submission" date="2020-09" db="EMBL/GenBank/DDBJ databases">
        <title>Reference genome assembly for Australian Ascochyta lentis isolate Al4.</title>
        <authorList>
            <person name="Lee R.C."/>
            <person name="Farfan-Caceres L.M."/>
            <person name="Debler J.W."/>
            <person name="Williams A.H."/>
            <person name="Henares B.M."/>
        </authorList>
    </citation>
    <scope>NUCLEOTIDE SEQUENCE</scope>
    <source>
        <strain evidence="4">Al4</strain>
    </source>
</reference>
<reference evidence="4" key="1">
    <citation type="submission" date="2018-12" db="EMBL/GenBank/DDBJ databases">
        <authorList>
            <person name="Syme R.A."/>
            <person name="Farfan-Caceres L."/>
            <person name="Lichtenzveig J."/>
        </authorList>
    </citation>
    <scope>NUCLEOTIDE SEQUENCE</scope>
    <source>
        <strain evidence="4">Al4</strain>
    </source>
</reference>
<dbReference type="OrthoDB" id="10036721at2759"/>
<feature type="compositionally biased region" description="Polar residues" evidence="2">
    <location>
        <begin position="619"/>
        <end position="637"/>
    </location>
</feature>
<dbReference type="Gene3D" id="2.60.420.10">
    <property type="entry name" value="Maltose phosphorylase, domain 3"/>
    <property type="match status" value="1"/>
</dbReference>
<feature type="region of interest" description="Disordered" evidence="2">
    <location>
        <begin position="43"/>
        <end position="72"/>
    </location>
</feature>
<evidence type="ECO:0000259" key="3">
    <source>
        <dbReference type="Pfam" id="PF17389"/>
    </source>
</evidence>
<keyword evidence="1" id="KW-0175">Coiled coil</keyword>
<comment type="caution">
    <text evidence="4">The sequence shown here is derived from an EMBL/GenBank/DDBJ whole genome shotgun (WGS) entry which is preliminary data.</text>
</comment>
<sequence>MPVSALGEASDITNTNPQVTDDMVGDLETRNIIHLASCIDGFDPASGHQQSPSHAERNHVPENPGQTSSARLCNVSVRDVLASIRNSDDTESPADLGQSKTIDGSFIHGLGVVYITALSRMKSQNAPMRKDSRLNPDSEPCPVDDFRQDMVSLIVQSELDLGLELWLEDQETEFRTREKFLSEAKLYLRLDDTSMGILTDELNSFYFASIQRQQTAARNHVIRLLNKSYAFSLRACIDCKEHELAQLEKGICEVGRDSSTLQNDLLQLQTKFKQELLNCEKLLQFEMTDQARRLTEDLKESLSPVRKIMDMLDLSGENSGSLVSLKQGKKLVEKLQARVVKLYTNLATSERLSQEAHHAQESRKAELELAHYVNSKLRKRVESERINMYNKYHKDVENRVELRVQEEKAKLAARLYDAEAKARQHDIAVSRTLELEKQIEDLTHENAKHVSAKLNLNSKYKELKEEREATQQGYEQMRYGKDQAELRVSILETELHNLLSGKDCHSRDVDMTDSVGRECLDQTTRDQTPVTPVVKIMTHSEKLTESDRLDMIAQKWRTDLLRAESEGSKHEHALKNTDTQITFALRQLKVIDTRKANLVGTGGTRAARRAPEDVRSVGTERSSLVSQYTADPPTTETADNKADHATVDTTSKQPLWEKVGQPTTRKPMPRLMSFDLDALFACEPDAAVEVGPATTPELHPVSGASEYRTISSDDETGGVSLIDDELFGDSVADTGLPFGMYIDTYAEDTINAPREKERGGFRYMTLVHNSTGTVEVTSAEVHYTAMPHWEDDAIANYTGYFHCDDELLNRIWYAGAYTNQICTIDPNHGDALIHIRDISSAVSDATNVTWYYNTTISNGSSSLVDGAKRDRLLWAGDMAIAVPAVVVSTNDVISVENSLNSLFATQAENGRLPYAGRPFPDAVSFTYHLYTLIGVADHYRYTGDIAYLKSLWDQWKLALSWSLSNIDSSGLMNVTSPSDWLRFGMGGHNIEANAILYYTINNGIELATALNDTSSTSNWTTIADRIKTSANELLWNDEAGMYIDNETTTLMPQDGNSWAVVANLTVNSTQVQRISAALADRWTPYGAPALEAADAISPFITGFELQTHFLAENTTAGLELMRLQWGFMLDDPRMTNSTFIEGYSTTGELHYAPYLNDARISHAHGWATGPTSSLTFYIAGIQLLSAGGKTWRIAPSLGDLKIADAGFSTDLGFFSAKTQVDDDGAWTVEFEAPQGTSGEVKLPELGCVGKVVLEEQSGNYEDILVEVQAADAGPVTVNGTPGGKWTAKYECSS</sequence>
<dbReference type="Proteomes" id="UP000651452">
    <property type="component" value="Unassembled WGS sequence"/>
</dbReference>
<dbReference type="PANTHER" id="PTHR34987:SF6">
    <property type="entry name" value="ALPHA-L-RHAMNOSIDASE SIX-HAIRPIN GLYCOSIDASE DOMAIN-CONTAINING PROTEIN"/>
    <property type="match status" value="1"/>
</dbReference>
<keyword evidence="5" id="KW-1185">Reference proteome</keyword>
<dbReference type="GO" id="GO:0003824">
    <property type="term" value="F:catalytic activity"/>
    <property type="evidence" value="ECO:0007669"/>
    <property type="project" value="UniProtKB-ARBA"/>
</dbReference>
<proteinExistence type="predicted"/>
<dbReference type="InterPro" id="IPR012341">
    <property type="entry name" value="6hp_glycosidase-like_sf"/>
</dbReference>
<protein>
    <recommendedName>
        <fullName evidence="3">Alpha-L-rhamnosidase six-hairpin glycosidase domain-containing protein</fullName>
    </recommendedName>
</protein>
<dbReference type="Pfam" id="PF17389">
    <property type="entry name" value="Bac_rhamnosid6H"/>
    <property type="match status" value="1"/>
</dbReference>
<feature type="domain" description="Alpha-L-rhamnosidase six-hairpin glycosidase" evidence="3">
    <location>
        <begin position="852"/>
        <end position="1070"/>
    </location>
</feature>
<dbReference type="InterPro" id="IPR035396">
    <property type="entry name" value="Bac_rhamnosid6H"/>
</dbReference>
<feature type="coiled-coil region" evidence="1">
    <location>
        <begin position="446"/>
        <end position="473"/>
    </location>
</feature>
<dbReference type="EMBL" id="RZGK01000003">
    <property type="protein sequence ID" value="KAF9700794.1"/>
    <property type="molecule type" value="Genomic_DNA"/>
</dbReference>
<evidence type="ECO:0000256" key="1">
    <source>
        <dbReference type="SAM" id="Coils"/>
    </source>
</evidence>
<dbReference type="InterPro" id="IPR008928">
    <property type="entry name" value="6-hairpin_glycosidase_sf"/>
</dbReference>
<dbReference type="SUPFAM" id="SSF48208">
    <property type="entry name" value="Six-hairpin glycosidases"/>
    <property type="match status" value="1"/>
</dbReference>
<gene>
    <name evidence="4" type="ORF">EKO04_002019</name>
</gene>
<evidence type="ECO:0000256" key="2">
    <source>
        <dbReference type="SAM" id="MobiDB-lite"/>
    </source>
</evidence>
<dbReference type="PANTHER" id="PTHR34987">
    <property type="entry name" value="C, PUTATIVE (AFU_ORTHOLOGUE AFUA_3G02880)-RELATED"/>
    <property type="match status" value="1"/>
</dbReference>
<feature type="region of interest" description="Disordered" evidence="2">
    <location>
        <begin position="602"/>
        <end position="643"/>
    </location>
</feature>
<evidence type="ECO:0000313" key="5">
    <source>
        <dbReference type="Proteomes" id="UP000651452"/>
    </source>
</evidence>
<feature type="region of interest" description="Disordered" evidence="2">
    <location>
        <begin position="1"/>
        <end position="21"/>
    </location>
</feature>
<accession>A0A8H7ML05</accession>
<dbReference type="GO" id="GO:0005975">
    <property type="term" value="P:carbohydrate metabolic process"/>
    <property type="evidence" value="ECO:0007669"/>
    <property type="project" value="InterPro"/>
</dbReference>
<organism evidence="4 5">
    <name type="scientific">Ascochyta lentis</name>
    <dbReference type="NCBI Taxonomy" id="205686"/>
    <lineage>
        <taxon>Eukaryota</taxon>
        <taxon>Fungi</taxon>
        <taxon>Dikarya</taxon>
        <taxon>Ascomycota</taxon>
        <taxon>Pezizomycotina</taxon>
        <taxon>Dothideomycetes</taxon>
        <taxon>Pleosporomycetidae</taxon>
        <taxon>Pleosporales</taxon>
        <taxon>Pleosporineae</taxon>
        <taxon>Didymellaceae</taxon>
        <taxon>Ascochyta</taxon>
    </lineage>
</organism>
<evidence type="ECO:0000313" key="4">
    <source>
        <dbReference type="EMBL" id="KAF9700794.1"/>
    </source>
</evidence>